<sequence length="156" mass="17390">MINEAISQDKAMRKILENSLQEHNKQLDLLKNQLAAEVAEREKLAATLVQLQDKAEAETHAKAGWISAVETKQEEINRMRNSLSWKLTMPVRMSGRVLRGEFSTIKAMARYHATSGNGTLSRFLLSGGFCQNRNIKPPCALLCPVTGKGRRTVLNA</sequence>
<dbReference type="EMBL" id="CP029752">
    <property type="protein sequence ID" value="QFG76495.1"/>
    <property type="molecule type" value="Genomic_DNA"/>
</dbReference>
<evidence type="ECO:0000256" key="1">
    <source>
        <dbReference type="SAM" id="Coils"/>
    </source>
</evidence>
<evidence type="ECO:0000313" key="2">
    <source>
        <dbReference type="EMBL" id="QFG76495.1"/>
    </source>
</evidence>
<keyword evidence="1" id="KW-0175">Coiled coil</keyword>
<accession>A0A5P6A9H6</accession>
<proteinExistence type="predicted"/>
<name>A0A5P6A9H6_RAOPL</name>
<protein>
    <submittedName>
        <fullName evidence="2">Uncharacterized protein</fullName>
    </submittedName>
</protein>
<dbReference type="AlphaFoldDB" id="A0A5P6A9H6"/>
<organism evidence="2">
    <name type="scientific">Raoultella planticola</name>
    <name type="common">Klebsiella planticola</name>
    <dbReference type="NCBI Taxonomy" id="575"/>
    <lineage>
        <taxon>Bacteria</taxon>
        <taxon>Pseudomonadati</taxon>
        <taxon>Pseudomonadota</taxon>
        <taxon>Gammaproteobacteria</taxon>
        <taxon>Enterobacterales</taxon>
        <taxon>Enterobacteriaceae</taxon>
        <taxon>Klebsiella/Raoultella group</taxon>
        <taxon>Raoultella</taxon>
    </lineage>
</organism>
<gene>
    <name evidence="2" type="ORF">DMB90_04390</name>
</gene>
<feature type="coiled-coil region" evidence="1">
    <location>
        <begin position="13"/>
        <end position="54"/>
    </location>
</feature>
<reference evidence="2" key="1">
    <citation type="submission" date="2018-05" db="EMBL/GenBank/DDBJ databases">
        <title>Bacterial isolates from healthy term breastfed infants carrying antibiotic resistance genes.</title>
        <authorList>
            <person name="Casaburi G."/>
        </authorList>
    </citation>
    <scope>NUCLEOTIDE SEQUENCE [LARGE SCALE GENOMIC DNA]</scope>
    <source>
        <strain evidence="2">7084_4</strain>
    </source>
</reference>